<dbReference type="Proteomes" id="UP000290189">
    <property type="component" value="Unassembled WGS sequence"/>
</dbReference>
<evidence type="ECO:0000313" key="3">
    <source>
        <dbReference type="EMBL" id="SPQ97190.1"/>
    </source>
</evidence>
<dbReference type="SMART" id="SM00580">
    <property type="entry name" value="PUG"/>
    <property type="match status" value="1"/>
</dbReference>
<geneLocation type="mitochondrion" evidence="3"/>
<reference evidence="3 4" key="1">
    <citation type="submission" date="2018-03" db="EMBL/GenBank/DDBJ databases">
        <authorList>
            <person name="Fogelqvist J."/>
        </authorList>
    </citation>
    <scope>NUCLEOTIDE SEQUENCE [LARGE SCALE GENOMIC DNA]</scope>
</reference>
<dbReference type="Gene3D" id="1.20.58.2190">
    <property type="match status" value="1"/>
</dbReference>
<dbReference type="PANTHER" id="PTHR46467">
    <property type="entry name" value="TETHER CONTAINING UBX DOMAIN FOR GLUT4"/>
    <property type="match status" value="1"/>
</dbReference>
<dbReference type="EMBL" id="OVEO01000007">
    <property type="protein sequence ID" value="SPQ97190.1"/>
    <property type="molecule type" value="Genomic_DNA"/>
</dbReference>
<feature type="domain" description="PUB" evidence="2">
    <location>
        <begin position="252"/>
        <end position="313"/>
    </location>
</feature>
<dbReference type="GO" id="GO:0006886">
    <property type="term" value="P:intracellular protein transport"/>
    <property type="evidence" value="ECO:0007669"/>
    <property type="project" value="TreeGrafter"/>
</dbReference>
<dbReference type="CDD" id="cd09212">
    <property type="entry name" value="PUB"/>
    <property type="match status" value="1"/>
</dbReference>
<keyword evidence="3" id="KW-0496">Mitochondrion</keyword>
<gene>
    <name evidence="3" type="ORF">PLBR_LOCUS4405</name>
</gene>
<dbReference type="Pfam" id="PF09409">
    <property type="entry name" value="PUB"/>
    <property type="match status" value="1"/>
</dbReference>
<evidence type="ECO:0000259" key="2">
    <source>
        <dbReference type="Pfam" id="PF09409"/>
    </source>
</evidence>
<dbReference type="GO" id="GO:0005634">
    <property type="term" value="C:nucleus"/>
    <property type="evidence" value="ECO:0007669"/>
    <property type="project" value="TreeGrafter"/>
</dbReference>
<evidence type="ECO:0000313" key="4">
    <source>
        <dbReference type="Proteomes" id="UP000290189"/>
    </source>
</evidence>
<organism evidence="3 4">
    <name type="scientific">Plasmodiophora brassicae</name>
    <name type="common">Clubroot disease agent</name>
    <dbReference type="NCBI Taxonomy" id="37360"/>
    <lineage>
        <taxon>Eukaryota</taxon>
        <taxon>Sar</taxon>
        <taxon>Rhizaria</taxon>
        <taxon>Endomyxa</taxon>
        <taxon>Phytomyxea</taxon>
        <taxon>Plasmodiophorida</taxon>
        <taxon>Plasmodiophoridae</taxon>
        <taxon>Plasmodiophora</taxon>
    </lineage>
</organism>
<dbReference type="InterPro" id="IPR036339">
    <property type="entry name" value="PUB-like_dom_sf"/>
</dbReference>
<dbReference type="InterPro" id="IPR018997">
    <property type="entry name" value="PUB_domain"/>
</dbReference>
<dbReference type="SUPFAM" id="SSF143503">
    <property type="entry name" value="PUG domain-like"/>
    <property type="match status" value="1"/>
</dbReference>
<dbReference type="InterPro" id="IPR029071">
    <property type="entry name" value="Ubiquitin-like_domsf"/>
</dbReference>
<evidence type="ECO:0000256" key="1">
    <source>
        <dbReference type="SAM" id="MobiDB-lite"/>
    </source>
</evidence>
<dbReference type="SUPFAM" id="SSF54236">
    <property type="entry name" value="Ubiquitin-like"/>
    <property type="match status" value="1"/>
</dbReference>
<protein>
    <recommendedName>
        <fullName evidence="2">PUB domain-containing protein</fullName>
    </recommendedName>
</protein>
<dbReference type="AlphaFoldDB" id="A0A3P3YB04"/>
<sequence length="587" mass="65038">MGSTATPDWAVPVHMEPGDGGALGPLLVRACRQRGLNPAEYALAWPSRDRQPVTLYCPAKHLEPTARLIQRSRQPTGRTCRVALRGPAGRFEGSCSVRQSLWDMLKLSTGVRFTYFTADDSAVVYVPTVRIDGGAHFTDVKALMDLNLEILGLASISSILLHVTHVPSDLSVATIIAMEERARAEMMGSEGDSQVPPVDVGVGAGADEGPSEPFTEIRETDFSAWRTEAERKAGGIDRALHNLRKEVPAKTDLKTCLRTLRVITRNLLDHPEDARYRSLRVSNPALNTNVFQRDSAVKYLELIGFREEVDADGQPFRSCTDQINRDLLERALSIIERHYRHEDAPIRRPPAAVAAQINALGSTDVENDDEPVDRQLALYDEALGVQDNPKLSAREEEFIEEDPSDLALIAGAHKAFQRRAKFAELLVSKSYVREQMQAALHTQPRTRARIRVRIMRRFVVQATFKASETLGDVAEVVRSVLARPDSSFHFVLPPATILGVTSFSETLHTLHLVPSAILYLQFDSAEDTTEVEELLTSDAKDKLQKLTYDDVDSEVKESSDAPAVNPVIPRKPSSQRAGGTPAWFKKR</sequence>
<dbReference type="PANTHER" id="PTHR46467:SF1">
    <property type="entry name" value="TETHER CONTAINING UBX DOMAIN FOR GLUT4"/>
    <property type="match status" value="1"/>
</dbReference>
<dbReference type="GO" id="GO:0005737">
    <property type="term" value="C:cytoplasm"/>
    <property type="evidence" value="ECO:0007669"/>
    <property type="project" value="TreeGrafter"/>
</dbReference>
<proteinExistence type="predicted"/>
<dbReference type="Gene3D" id="3.10.20.90">
    <property type="entry name" value="Phosphatidylinositol 3-kinase Catalytic Subunit, Chain A, domain 1"/>
    <property type="match status" value="1"/>
</dbReference>
<name>A0A3P3YB04_PLABS</name>
<accession>A0A3P3YB04</accession>
<feature type="region of interest" description="Disordered" evidence="1">
    <location>
        <begin position="551"/>
        <end position="587"/>
    </location>
</feature>
<dbReference type="GO" id="GO:0012506">
    <property type="term" value="C:vesicle membrane"/>
    <property type="evidence" value="ECO:0007669"/>
    <property type="project" value="TreeGrafter"/>
</dbReference>